<dbReference type="InterPro" id="IPR027417">
    <property type="entry name" value="P-loop_NTPase"/>
</dbReference>
<reference evidence="2 3" key="1">
    <citation type="submission" date="2024-01" db="EMBL/GenBank/DDBJ databases">
        <title>Complete genome of Cladobotryum mycophilum ATHUM6906.</title>
        <authorList>
            <person name="Christinaki A.C."/>
            <person name="Myridakis A.I."/>
            <person name="Kouvelis V.N."/>
        </authorList>
    </citation>
    <scope>NUCLEOTIDE SEQUENCE [LARGE SCALE GENOMIC DNA]</scope>
    <source>
        <strain evidence="2 3">ATHUM6906</strain>
    </source>
</reference>
<feature type="region of interest" description="Disordered" evidence="1">
    <location>
        <begin position="299"/>
        <end position="323"/>
    </location>
</feature>
<dbReference type="SUPFAM" id="SSF52540">
    <property type="entry name" value="P-loop containing nucleoside triphosphate hydrolases"/>
    <property type="match status" value="1"/>
</dbReference>
<proteinExistence type="predicted"/>
<evidence type="ECO:0000313" key="2">
    <source>
        <dbReference type="EMBL" id="KAK5994490.1"/>
    </source>
</evidence>
<sequence length="546" mass="59635">MAALMSNKFVDLFDFILDLEQDEINTTPLFTQAVRDGTKQGNQNRLQKPSGALTQFGVLALNITKIDPVPTQILRAATEPDRRILYNVAAPSSMFICGSQGSGKSHTLSTILENCLLAHEGSVLPRPLTGLVFHYDTFISDKGGAPCEAAYLSSNPDIKVKVLCPPTNIRNLKVLLPLKSDGTLFPFAANSQKKIYSKLPNVTVEELLLNESDLNTRRMRDLMAVSSVQGGGMPLYLHTVERILRDLRREQQLTDQPFSYSAFKRAIAAETLTGGQLGPLQQRLDNLESFMVKAQAVPDMPIPSKNGKKKNKTNNASFGQEKGNDWTPAAGTLTIVDLSCPCVTAETACLLFNICLGIFLEQDTKIGRVIALDEAHKYMLDGVECRALTESLLSIIRQQRHLGARVIISTQEPTISPKLLDLCSVTIVHRFTSPVWLQSLRQHLAGSSALEAALAQGTKRNQNGITEAQRTKAKLSPCYSFSSADELFSKIVNLRTGEALVFAPNAVIGRTDQLTGSRLVRLGDSVMKVLVRRRVTADGGGSIMAA</sequence>
<dbReference type="Proteomes" id="UP001338125">
    <property type="component" value="Unassembled WGS sequence"/>
</dbReference>
<protein>
    <recommendedName>
        <fullName evidence="4">P-loop containing nucleoside triphosphate hydrolase</fullName>
    </recommendedName>
</protein>
<evidence type="ECO:0000256" key="1">
    <source>
        <dbReference type="SAM" id="MobiDB-lite"/>
    </source>
</evidence>
<keyword evidence="3" id="KW-1185">Reference proteome</keyword>
<accession>A0ABR0SRZ0</accession>
<gene>
    <name evidence="2" type="ORF">PT974_04967</name>
</gene>
<evidence type="ECO:0000313" key="3">
    <source>
        <dbReference type="Proteomes" id="UP001338125"/>
    </source>
</evidence>
<organism evidence="2 3">
    <name type="scientific">Cladobotryum mycophilum</name>
    <dbReference type="NCBI Taxonomy" id="491253"/>
    <lineage>
        <taxon>Eukaryota</taxon>
        <taxon>Fungi</taxon>
        <taxon>Dikarya</taxon>
        <taxon>Ascomycota</taxon>
        <taxon>Pezizomycotina</taxon>
        <taxon>Sordariomycetes</taxon>
        <taxon>Hypocreomycetidae</taxon>
        <taxon>Hypocreales</taxon>
        <taxon>Hypocreaceae</taxon>
        <taxon>Cladobotryum</taxon>
    </lineage>
</organism>
<name>A0ABR0SRZ0_9HYPO</name>
<dbReference type="EMBL" id="JAVFKD010000010">
    <property type="protein sequence ID" value="KAK5994490.1"/>
    <property type="molecule type" value="Genomic_DNA"/>
</dbReference>
<comment type="caution">
    <text evidence="2">The sequence shown here is derived from an EMBL/GenBank/DDBJ whole genome shotgun (WGS) entry which is preliminary data.</text>
</comment>
<dbReference type="Gene3D" id="3.40.50.300">
    <property type="entry name" value="P-loop containing nucleotide triphosphate hydrolases"/>
    <property type="match status" value="1"/>
</dbReference>
<evidence type="ECO:0008006" key="4">
    <source>
        <dbReference type="Google" id="ProtNLM"/>
    </source>
</evidence>